<evidence type="ECO:0000256" key="2">
    <source>
        <dbReference type="SAM" id="Phobius"/>
    </source>
</evidence>
<dbReference type="AlphaFoldDB" id="A0A2P6TIM9"/>
<evidence type="ECO:0000256" key="3">
    <source>
        <dbReference type="SAM" id="SignalP"/>
    </source>
</evidence>
<dbReference type="PANTHER" id="PTHR31414:SF18">
    <property type="entry name" value="TRANSMEMBRANE PROTEIN-RELATED"/>
    <property type="match status" value="1"/>
</dbReference>
<evidence type="ECO:0000256" key="1">
    <source>
        <dbReference type="SAM" id="MobiDB-lite"/>
    </source>
</evidence>
<proteinExistence type="predicted"/>
<dbReference type="EMBL" id="LHPG02000014">
    <property type="protein sequence ID" value="PRW39104.1"/>
    <property type="molecule type" value="Genomic_DNA"/>
</dbReference>
<keyword evidence="2" id="KW-0472">Membrane</keyword>
<dbReference type="STRING" id="3076.A0A2P6TIM9"/>
<gene>
    <name evidence="4" type="ORF">C2E21_7027</name>
</gene>
<feature type="transmembrane region" description="Helical" evidence="2">
    <location>
        <begin position="77"/>
        <end position="104"/>
    </location>
</feature>
<dbReference type="OrthoDB" id="515660at2759"/>
<comment type="caution">
    <text evidence="4">The sequence shown here is derived from an EMBL/GenBank/DDBJ whole genome shotgun (WGS) entry which is preliminary data.</text>
</comment>
<feature type="transmembrane region" description="Helical" evidence="2">
    <location>
        <begin position="522"/>
        <end position="543"/>
    </location>
</feature>
<protein>
    <submittedName>
        <fullName evidence="4">Restriction endonuclease subunit M</fullName>
    </submittedName>
</protein>
<keyword evidence="3" id="KW-0732">Signal</keyword>
<dbReference type="Proteomes" id="UP000239899">
    <property type="component" value="Unassembled WGS sequence"/>
</dbReference>
<dbReference type="InterPro" id="IPR040283">
    <property type="entry name" value="DDB_G0292058-like"/>
</dbReference>
<organism evidence="4 5">
    <name type="scientific">Chlorella sorokiniana</name>
    <name type="common">Freshwater green alga</name>
    <dbReference type="NCBI Taxonomy" id="3076"/>
    <lineage>
        <taxon>Eukaryota</taxon>
        <taxon>Viridiplantae</taxon>
        <taxon>Chlorophyta</taxon>
        <taxon>core chlorophytes</taxon>
        <taxon>Trebouxiophyceae</taxon>
        <taxon>Chlorellales</taxon>
        <taxon>Chlorellaceae</taxon>
        <taxon>Chlorella clade</taxon>
        <taxon>Chlorella</taxon>
    </lineage>
</organism>
<keyword evidence="2" id="KW-0812">Transmembrane</keyword>
<keyword evidence="2" id="KW-1133">Transmembrane helix</keyword>
<sequence length="644" mass="68814">MQGRSKAAALLPLALLLAAVACSRAAVLEELPYLPACSSSSLSDFRENFDRRGVSFNLSNAGKYIYDEVIPSTIPGIVLGVISLVGFLAFFTWMIASCCCVCWAPCCKCCRRPAAKADDVAATQQFIASDGEAPAASSVYVASEAAKPKRKLLTWRNAFWALFVAIGLAAVGVSGWGLAESITVTNYTVSDFWNLVDNAQFRVQQTIGVLNSMENKTAVLASTANTLAQNPQIVDDALKQVGISNSSQVADLLATAPQYIAEAPGALRSAANFLDENINQTITDIKNDFESPTMALQEKWRFIPFIVLFSVMILLIPAVMLAVWKLTWPKTAVFLTALLWLVVALFMLIGTGVMRGVYVVSDDACLFAETFVVSFVARKTEGTEWGDSVVKLVEYYLTSGNATATAQLARDELVPYLPPDTKAVVQQEWGYIQELAGTARQLAQLATSDSVKQQIQALATQAGAPQVATALESAGGAVSDLSDNALLLRNITDLTTVFDLYADTKAYICCDLKDTAYSMWEAWTIVGCLGLVLAIMASGRLIWAAMQRRKAYKLSQQAAPGAAVLWTNPTPQTMDGEKDYSAAAEGALPYKAPSQLAVQPQAEGSGAVPPPAAAEPYTGQGAYGDSSGYGSSAAYYAPVRPANV</sequence>
<keyword evidence="5" id="KW-1185">Reference proteome</keyword>
<feature type="signal peptide" evidence="3">
    <location>
        <begin position="1"/>
        <end position="25"/>
    </location>
</feature>
<feature type="chain" id="PRO_5015167277" evidence="3">
    <location>
        <begin position="26"/>
        <end position="644"/>
    </location>
</feature>
<evidence type="ECO:0000313" key="5">
    <source>
        <dbReference type="Proteomes" id="UP000239899"/>
    </source>
</evidence>
<keyword evidence="4" id="KW-0378">Hydrolase</keyword>
<accession>A0A2P6TIM9</accession>
<dbReference type="PROSITE" id="PS51257">
    <property type="entry name" value="PROKAR_LIPOPROTEIN"/>
    <property type="match status" value="1"/>
</dbReference>
<keyword evidence="4" id="KW-0255">Endonuclease</keyword>
<dbReference type="GO" id="GO:0004519">
    <property type="term" value="F:endonuclease activity"/>
    <property type="evidence" value="ECO:0007669"/>
    <property type="project" value="UniProtKB-KW"/>
</dbReference>
<feature type="transmembrane region" description="Helical" evidence="2">
    <location>
        <begin position="158"/>
        <end position="179"/>
    </location>
</feature>
<feature type="transmembrane region" description="Helical" evidence="2">
    <location>
        <begin position="331"/>
        <end position="353"/>
    </location>
</feature>
<dbReference type="PANTHER" id="PTHR31414">
    <property type="entry name" value="TRANSMEMBRANE PROTEIN DDB_G0292058"/>
    <property type="match status" value="1"/>
</dbReference>
<feature type="region of interest" description="Disordered" evidence="1">
    <location>
        <begin position="599"/>
        <end position="620"/>
    </location>
</feature>
<reference evidence="4 5" key="1">
    <citation type="journal article" date="2018" name="Plant J.">
        <title>Genome sequences of Chlorella sorokiniana UTEX 1602 and Micractinium conductrix SAG 241.80: implications to maltose excretion by a green alga.</title>
        <authorList>
            <person name="Arriola M.B."/>
            <person name="Velmurugan N."/>
            <person name="Zhang Y."/>
            <person name="Plunkett M.H."/>
            <person name="Hondzo H."/>
            <person name="Barney B.M."/>
        </authorList>
    </citation>
    <scope>NUCLEOTIDE SEQUENCE [LARGE SCALE GENOMIC DNA]</scope>
    <source>
        <strain evidence="5">UTEX 1602</strain>
    </source>
</reference>
<keyword evidence="4" id="KW-0540">Nuclease</keyword>
<evidence type="ECO:0000313" key="4">
    <source>
        <dbReference type="EMBL" id="PRW39104.1"/>
    </source>
</evidence>
<name>A0A2P6TIM9_CHLSO</name>
<dbReference type="GO" id="GO:0016020">
    <property type="term" value="C:membrane"/>
    <property type="evidence" value="ECO:0007669"/>
    <property type="project" value="TreeGrafter"/>
</dbReference>
<feature type="transmembrane region" description="Helical" evidence="2">
    <location>
        <begin position="302"/>
        <end position="324"/>
    </location>
</feature>